<keyword evidence="10" id="KW-0472">Membrane</keyword>
<evidence type="ECO:0000256" key="8">
    <source>
        <dbReference type="ARBA" id="ARBA00049902"/>
    </source>
</evidence>
<evidence type="ECO:0000256" key="2">
    <source>
        <dbReference type="ARBA" id="ARBA00022670"/>
    </source>
</evidence>
<feature type="region of interest" description="Disordered" evidence="9">
    <location>
        <begin position="763"/>
        <end position="822"/>
    </location>
</feature>
<evidence type="ECO:0000256" key="1">
    <source>
        <dbReference type="ARBA" id="ARBA00022645"/>
    </source>
</evidence>
<reference evidence="13" key="1">
    <citation type="journal article" date="2014" name="BMC Evol. Biol.">
        <title>A recently transferred cluster of bacterial genes in Trichomonas vaginalis - lateral gene transfer and the fate of acquired genes.</title>
        <authorList>
            <person name="Strese A."/>
            <person name="Backlund A."/>
            <person name="Alsmark C."/>
        </authorList>
    </citation>
    <scope>NUCLEOTIDE SEQUENCE</scope>
    <source>
        <strain evidence="13">G3</strain>
    </source>
</reference>
<accession>A0A024E151</accession>
<protein>
    <recommendedName>
        <fullName evidence="7">peptidoglycan glycosyltransferase</fullName>
        <ecNumber evidence="7">2.4.99.28</ecNumber>
    </recommendedName>
</protein>
<dbReference type="FunFam" id="3.40.710.10:FF:000145">
    <property type="entry name" value="Penicillin-binding protein"/>
    <property type="match status" value="1"/>
</dbReference>
<dbReference type="GO" id="GO:0008955">
    <property type="term" value="F:peptidoglycan glycosyltransferase activity"/>
    <property type="evidence" value="ECO:0007669"/>
    <property type="project" value="UniProtKB-EC"/>
</dbReference>
<organism evidence="13">
    <name type="scientific">Trichomonas vaginalis</name>
    <dbReference type="NCBI Taxonomy" id="5722"/>
    <lineage>
        <taxon>Eukaryota</taxon>
        <taxon>Metamonada</taxon>
        <taxon>Parabasalia</taxon>
        <taxon>Trichomonadida</taxon>
        <taxon>Trichomonadidae</taxon>
        <taxon>Trichomonas</taxon>
    </lineage>
</organism>
<keyword evidence="1" id="KW-0121">Carboxypeptidase</keyword>
<dbReference type="InterPro" id="IPR050396">
    <property type="entry name" value="Glycosyltr_51/Transpeptidase"/>
</dbReference>
<dbReference type="SUPFAM" id="SSF56601">
    <property type="entry name" value="beta-lactamase/transpeptidase-like"/>
    <property type="match status" value="1"/>
</dbReference>
<name>A0A024E151_TRIVA</name>
<dbReference type="InterPro" id="IPR001264">
    <property type="entry name" value="Glyco_trans_51"/>
</dbReference>
<evidence type="ECO:0000256" key="10">
    <source>
        <dbReference type="SAM" id="Phobius"/>
    </source>
</evidence>
<dbReference type="Gene3D" id="1.10.3810.10">
    <property type="entry name" value="Biosynthetic peptidoglycan transglycosylase-like"/>
    <property type="match status" value="1"/>
</dbReference>
<dbReference type="InterPro" id="IPR012338">
    <property type="entry name" value="Beta-lactam/transpept-like"/>
</dbReference>
<dbReference type="GO" id="GO:0008658">
    <property type="term" value="F:penicillin binding"/>
    <property type="evidence" value="ECO:0007669"/>
    <property type="project" value="InterPro"/>
</dbReference>
<evidence type="ECO:0000256" key="5">
    <source>
        <dbReference type="ARBA" id="ARBA00022801"/>
    </source>
</evidence>
<sequence length="822" mass="92078">MKDNRNNKPRGMIKLSSVIKILFLIVVAAIIILGSLVTSIVLGILKKAPVIDPSEYRSQLSETSRIYSSDGKLIESLVSDQFSEFVPYEDIPKNLVNAIVAIEDERFFEHSGVDYKRVAGAIVHDLKTRSFEQGASTITMQLAKNLYTSFSKSVVRKITDVYYSYQIEEKLSKEQILEAYLNSAGFSKGTVGVQTAAKTFFNKDVSELDLAECALIAGVTNLPEKYTPYNTKEIEDSDDLGNIEVVLLPKNENSEPNSDRIIKIAKNLNELGQVDNFDLIQIQNDMLVPVKAVFNETSRERQRLVLKRMLAQGLITKEDHDKALNEKIEINIGSRKESGISSFYTDVVQKNAIKILKESGYTKEEATNKLFNGGLKIYTPMDINMQRTLEEVVSNPKYYYGGFTDKNGIIQPQVASVIIDQKTHEVKALVGGRNVSGGRLLNRALVPRQPGSSIKPISVYLTALNNGATAGDVYLDQRMPEKLFGHSPKNAGNHYQGWTTIRNLLRQSSNVGAYQVARDISADKDAKVNKNSTYSKVYNDEESLNKMVDTLKSIGVSTIVEKKDNPTWNDIDYAPLTLGGMSYGISPFEMAGAFTAIANEGKYANPYVITKIESSTGDVIYQVNPKEREITTTQNAYILTDMLKDVVRRGTGRNASFPGQEVAGKTGTTSDKKDVWFVGYTPYYTCSVWIGNDKNQKLAFGSTQSAYLWKQIMRSVHQDLDSKKFEEPEGIYTKYSGGRREIFADGTKPHYVNKYGFYRASEEKNREDKKLDNNNNSNNNNNNNDDKKKRKKKSSNNENNSNKSKSSRKKKKSSKSIINNEN</sequence>
<evidence type="ECO:0000256" key="6">
    <source>
        <dbReference type="ARBA" id="ARBA00023268"/>
    </source>
</evidence>
<evidence type="ECO:0000256" key="4">
    <source>
        <dbReference type="ARBA" id="ARBA00022679"/>
    </source>
</evidence>
<keyword evidence="10" id="KW-0812">Transmembrane</keyword>
<keyword evidence="5" id="KW-0378">Hydrolase</keyword>
<evidence type="ECO:0000313" key="13">
    <source>
        <dbReference type="EMBL" id="AHZ59614.1"/>
    </source>
</evidence>
<keyword evidence="10" id="KW-1133">Transmembrane helix</keyword>
<evidence type="ECO:0000256" key="7">
    <source>
        <dbReference type="ARBA" id="ARBA00044770"/>
    </source>
</evidence>
<dbReference type="GO" id="GO:0004180">
    <property type="term" value="F:carboxypeptidase activity"/>
    <property type="evidence" value="ECO:0007669"/>
    <property type="project" value="UniProtKB-KW"/>
</dbReference>
<feature type="compositionally biased region" description="Basic and acidic residues" evidence="9">
    <location>
        <begin position="763"/>
        <end position="772"/>
    </location>
</feature>
<feature type="domain" description="Penicillin-binding protein transpeptidase" evidence="11">
    <location>
        <begin position="416"/>
        <end position="713"/>
    </location>
</feature>
<dbReference type="PANTHER" id="PTHR32282">
    <property type="entry name" value="BINDING PROTEIN TRANSPEPTIDASE, PUTATIVE-RELATED"/>
    <property type="match status" value="1"/>
</dbReference>
<evidence type="ECO:0000259" key="11">
    <source>
        <dbReference type="Pfam" id="PF00905"/>
    </source>
</evidence>
<keyword evidence="6" id="KW-0511">Multifunctional enzyme</keyword>
<feature type="transmembrane region" description="Helical" evidence="10">
    <location>
        <begin position="21"/>
        <end position="45"/>
    </location>
</feature>
<dbReference type="GO" id="GO:0006508">
    <property type="term" value="P:proteolysis"/>
    <property type="evidence" value="ECO:0007669"/>
    <property type="project" value="UniProtKB-KW"/>
</dbReference>
<feature type="compositionally biased region" description="Basic residues" evidence="9">
    <location>
        <begin position="805"/>
        <end position="814"/>
    </location>
</feature>
<dbReference type="InterPro" id="IPR001460">
    <property type="entry name" value="PCN-bd_Tpept"/>
</dbReference>
<dbReference type="EC" id="2.4.99.28" evidence="7"/>
<dbReference type="Pfam" id="PF00905">
    <property type="entry name" value="Transpeptidase"/>
    <property type="match status" value="1"/>
</dbReference>
<feature type="domain" description="Glycosyl transferase family 51" evidence="12">
    <location>
        <begin position="71"/>
        <end position="233"/>
    </location>
</feature>
<proteinExistence type="predicted"/>
<comment type="catalytic activity">
    <reaction evidence="8">
        <text>[GlcNAc-(1-&gt;4)-Mur2Ac(oyl-L-Ala-gamma-D-Glu-L-Lys-D-Ala-D-Ala)](n)-di-trans,octa-cis-undecaprenyl diphosphate + beta-D-GlcNAc-(1-&gt;4)-Mur2Ac(oyl-L-Ala-gamma-D-Glu-L-Lys-D-Ala-D-Ala)-di-trans,octa-cis-undecaprenyl diphosphate = [GlcNAc-(1-&gt;4)-Mur2Ac(oyl-L-Ala-gamma-D-Glu-L-Lys-D-Ala-D-Ala)](n+1)-di-trans,octa-cis-undecaprenyl diphosphate + di-trans,octa-cis-undecaprenyl diphosphate + H(+)</text>
        <dbReference type="Rhea" id="RHEA:23708"/>
        <dbReference type="Rhea" id="RHEA-COMP:9602"/>
        <dbReference type="Rhea" id="RHEA-COMP:9603"/>
        <dbReference type="ChEBI" id="CHEBI:15378"/>
        <dbReference type="ChEBI" id="CHEBI:58405"/>
        <dbReference type="ChEBI" id="CHEBI:60033"/>
        <dbReference type="ChEBI" id="CHEBI:78435"/>
        <dbReference type="EC" id="2.4.99.28"/>
    </reaction>
</comment>
<evidence type="ECO:0000256" key="9">
    <source>
        <dbReference type="SAM" id="MobiDB-lite"/>
    </source>
</evidence>
<keyword evidence="4" id="KW-0808">Transferase</keyword>
<gene>
    <name evidence="13" type="ORF">TVAG_243790.2</name>
</gene>
<evidence type="ECO:0000259" key="12">
    <source>
        <dbReference type="Pfam" id="PF00912"/>
    </source>
</evidence>
<feature type="compositionally biased region" description="Low complexity" evidence="9">
    <location>
        <begin position="773"/>
        <end position="783"/>
    </location>
</feature>
<dbReference type="SUPFAM" id="SSF53955">
    <property type="entry name" value="Lysozyme-like"/>
    <property type="match status" value="1"/>
</dbReference>
<evidence type="ECO:0000256" key="3">
    <source>
        <dbReference type="ARBA" id="ARBA00022676"/>
    </source>
</evidence>
<dbReference type="VEuPathDB" id="TrichDB:TVAG_243790"/>
<keyword evidence="3" id="KW-0328">Glycosyltransferase</keyword>
<dbReference type="Pfam" id="PF00912">
    <property type="entry name" value="Transgly"/>
    <property type="match status" value="1"/>
</dbReference>
<dbReference type="InterPro" id="IPR036950">
    <property type="entry name" value="PBP_transglycosylase"/>
</dbReference>
<dbReference type="VEuPathDB" id="TrichDB:TVAGG3_0446870"/>
<keyword evidence="2" id="KW-0645">Protease</keyword>
<dbReference type="InterPro" id="IPR023346">
    <property type="entry name" value="Lysozyme-like_dom_sf"/>
</dbReference>
<dbReference type="EMBL" id="KF269496">
    <property type="protein sequence ID" value="AHZ59614.1"/>
    <property type="molecule type" value="Genomic_DNA"/>
</dbReference>
<dbReference type="AlphaFoldDB" id="A0A024E151"/>
<dbReference type="Gene3D" id="3.40.710.10">
    <property type="entry name" value="DD-peptidase/beta-lactamase superfamily"/>
    <property type="match status" value="1"/>
</dbReference>
<dbReference type="PANTHER" id="PTHR32282:SF33">
    <property type="entry name" value="PEPTIDOGLYCAN GLYCOSYLTRANSFERASE"/>
    <property type="match status" value="1"/>
</dbReference>